<keyword evidence="9" id="KW-1185">Reference proteome</keyword>
<keyword evidence="8" id="KW-0969">Cilium</keyword>
<evidence type="ECO:0000256" key="7">
    <source>
        <dbReference type="RuleBase" id="RU362064"/>
    </source>
</evidence>
<dbReference type="InterPro" id="IPR022781">
    <property type="entry name" value="Flagellar_biosynth_FliO"/>
</dbReference>
<keyword evidence="4" id="KW-0472">Membrane</keyword>
<reference evidence="8 9" key="1">
    <citation type="submission" date="2019-02" db="EMBL/GenBank/DDBJ databases">
        <title>Shewanella sp. D4-2 isolated from Dokdo Island.</title>
        <authorList>
            <person name="Baek K."/>
        </authorList>
    </citation>
    <scope>NUCLEOTIDE SEQUENCE [LARGE SCALE GENOMIC DNA]</scope>
    <source>
        <strain evidence="8 9">D4-2</strain>
    </source>
</reference>
<comment type="similarity">
    <text evidence="6 7">Belongs to the FliO/MopB family.</text>
</comment>
<sequence length="105" mass="11696">MLGGLLVVLALIFVLAYIVKRLNIMPNQQGTIKTIAATAIGQREKLMVVELAGQQYFIGVTPEQISLLDKLDEPISIEQPTKFADKKFAHKLSFADKLKQAKEQQ</sequence>
<dbReference type="Proteomes" id="UP000291106">
    <property type="component" value="Chromosome"/>
</dbReference>
<dbReference type="PANTHER" id="PTHR38766:SF1">
    <property type="entry name" value="FLAGELLAR PROTEIN FLIO"/>
    <property type="match status" value="1"/>
</dbReference>
<comment type="subcellular location">
    <subcellularLocation>
        <location evidence="7">Cell membrane</location>
    </subcellularLocation>
    <subcellularLocation>
        <location evidence="7">Bacterial flagellum basal body</location>
    </subcellularLocation>
</comment>
<dbReference type="KEGG" id="smai:EXU30_03175"/>
<evidence type="ECO:0000256" key="6">
    <source>
        <dbReference type="ARBA" id="ARBA00037937"/>
    </source>
</evidence>
<dbReference type="GO" id="GO:0005886">
    <property type="term" value="C:plasma membrane"/>
    <property type="evidence" value="ECO:0007669"/>
    <property type="project" value="UniProtKB-SubCell"/>
</dbReference>
<keyword evidence="3" id="KW-1133">Transmembrane helix</keyword>
<dbReference type="GO" id="GO:0044781">
    <property type="term" value="P:bacterial-type flagellum organization"/>
    <property type="evidence" value="ECO:0007669"/>
    <property type="project" value="UniProtKB-UniRule"/>
</dbReference>
<dbReference type="PANTHER" id="PTHR38766">
    <property type="entry name" value="FLAGELLAR PROTEIN FLIO"/>
    <property type="match status" value="1"/>
</dbReference>
<evidence type="ECO:0000313" key="9">
    <source>
        <dbReference type="Proteomes" id="UP000291106"/>
    </source>
</evidence>
<name>A0A411PMN9_9GAMM</name>
<proteinExistence type="inferred from homology"/>
<evidence type="ECO:0000256" key="5">
    <source>
        <dbReference type="ARBA" id="ARBA00023143"/>
    </source>
</evidence>
<gene>
    <name evidence="8" type="primary">fliO</name>
    <name evidence="8" type="ORF">EXU30_03175</name>
</gene>
<evidence type="ECO:0000256" key="1">
    <source>
        <dbReference type="ARBA" id="ARBA00022475"/>
    </source>
</evidence>
<accession>A0A411PMN9</accession>
<dbReference type="InterPro" id="IPR052205">
    <property type="entry name" value="FliO/MopB"/>
</dbReference>
<dbReference type="Pfam" id="PF04347">
    <property type="entry name" value="FliO"/>
    <property type="match status" value="1"/>
</dbReference>
<keyword evidence="1 7" id="KW-1003">Cell membrane</keyword>
<dbReference type="EMBL" id="CP036200">
    <property type="protein sequence ID" value="QBF84776.1"/>
    <property type="molecule type" value="Genomic_DNA"/>
</dbReference>
<evidence type="ECO:0000256" key="4">
    <source>
        <dbReference type="ARBA" id="ARBA00023136"/>
    </source>
</evidence>
<keyword evidence="8" id="KW-0282">Flagellum</keyword>
<keyword evidence="5 7" id="KW-0975">Bacterial flagellum</keyword>
<keyword evidence="2" id="KW-0812">Transmembrane</keyword>
<dbReference type="AlphaFoldDB" id="A0A411PMN9"/>
<dbReference type="OrthoDB" id="5741235at2"/>
<dbReference type="GO" id="GO:0009425">
    <property type="term" value="C:bacterial-type flagellum basal body"/>
    <property type="evidence" value="ECO:0007669"/>
    <property type="project" value="UniProtKB-SubCell"/>
</dbReference>
<evidence type="ECO:0000256" key="3">
    <source>
        <dbReference type="ARBA" id="ARBA00022989"/>
    </source>
</evidence>
<keyword evidence="8" id="KW-0966">Cell projection</keyword>
<protein>
    <recommendedName>
        <fullName evidence="7">Flagellar protein</fullName>
    </recommendedName>
</protein>
<evidence type="ECO:0000256" key="2">
    <source>
        <dbReference type="ARBA" id="ARBA00022692"/>
    </source>
</evidence>
<organism evidence="8 9">
    <name type="scientific">Shewanella maritima</name>
    <dbReference type="NCBI Taxonomy" id="2520507"/>
    <lineage>
        <taxon>Bacteria</taxon>
        <taxon>Pseudomonadati</taxon>
        <taxon>Pseudomonadota</taxon>
        <taxon>Gammaproteobacteria</taxon>
        <taxon>Alteromonadales</taxon>
        <taxon>Shewanellaceae</taxon>
        <taxon>Shewanella</taxon>
    </lineage>
</organism>
<dbReference type="NCBIfam" id="TIGR03500">
    <property type="entry name" value="FliO_TIGR"/>
    <property type="match status" value="1"/>
</dbReference>
<evidence type="ECO:0000313" key="8">
    <source>
        <dbReference type="EMBL" id="QBF84776.1"/>
    </source>
</evidence>